<comment type="caution">
    <text evidence="9">The sequence shown here is derived from an EMBL/GenBank/DDBJ whole genome shotgun (WGS) entry which is preliminary data.</text>
</comment>
<comment type="subcellular location">
    <subcellularLocation>
        <location evidence="1">Cell membrane</location>
        <topology evidence="1">Multi-pass membrane protein</topology>
    </subcellularLocation>
</comment>
<keyword evidence="3" id="KW-1003">Cell membrane</keyword>
<evidence type="ECO:0000256" key="3">
    <source>
        <dbReference type="ARBA" id="ARBA00022475"/>
    </source>
</evidence>
<evidence type="ECO:0000256" key="1">
    <source>
        <dbReference type="ARBA" id="ARBA00004651"/>
    </source>
</evidence>
<dbReference type="Gene3D" id="3.30.240.20">
    <property type="entry name" value="bsu07140 like domains"/>
    <property type="match status" value="2"/>
</dbReference>
<sequence>MEEYGAIILRTLLLYIIIIITFRVMGKREIGELSLLDLVVFIMIAEMAAMAIENFNDPLIKSLLPMMLLVGIQFVFALASLKSKRFREIIDGKPSIVINNGKIDEGEMRRQRYNFDDMLLQLREEGVGDIADVEYAILEPSGKMSVFKKSASEKLSLPLILDGTINEENLILIGKTNDWLQGQLEKQGYSTVGEISYCSYKNGKLFVDIKDEK</sequence>
<dbReference type="RefSeq" id="WP_046526237.1">
    <property type="nucleotide sequence ID" value="NZ_LAYY01000101.1"/>
</dbReference>
<keyword evidence="6 7" id="KW-0472">Membrane</keyword>
<feature type="domain" description="YetF C-terminal" evidence="8">
    <location>
        <begin position="82"/>
        <end position="200"/>
    </location>
</feature>
<dbReference type="OrthoDB" id="1682423at2"/>
<reference evidence="9 10" key="1">
    <citation type="submission" date="2015-04" db="EMBL/GenBank/DDBJ databases">
        <title>Taxonomic description and genome sequence of Bacillus campisalis sp. nov., a novel member of the genus Bacillus isolated from solar saltern.</title>
        <authorList>
            <person name="Mathan Kumar R."/>
            <person name="Kaur G."/>
            <person name="Kumar A."/>
            <person name="Singh N.K."/>
            <person name="Kaur N."/>
            <person name="Kumar N."/>
            <person name="Mayilraj S."/>
        </authorList>
    </citation>
    <scope>NUCLEOTIDE SEQUENCE [LARGE SCALE GENOMIC DNA]</scope>
    <source>
        <strain evidence="9 10">SA2-6</strain>
    </source>
</reference>
<evidence type="ECO:0000256" key="4">
    <source>
        <dbReference type="ARBA" id="ARBA00022692"/>
    </source>
</evidence>
<proteinExistence type="inferred from homology"/>
<dbReference type="InterPro" id="IPR007353">
    <property type="entry name" value="DUF421"/>
</dbReference>
<dbReference type="PANTHER" id="PTHR34582:SF6">
    <property type="entry name" value="UPF0702 TRANSMEMBRANE PROTEIN YCAP"/>
    <property type="match status" value="1"/>
</dbReference>
<feature type="transmembrane region" description="Helical" evidence="7">
    <location>
        <begin position="64"/>
        <end position="81"/>
    </location>
</feature>
<evidence type="ECO:0000256" key="6">
    <source>
        <dbReference type="ARBA" id="ARBA00023136"/>
    </source>
</evidence>
<evidence type="ECO:0000313" key="10">
    <source>
        <dbReference type="Proteomes" id="UP000034166"/>
    </source>
</evidence>
<dbReference type="Proteomes" id="UP000034166">
    <property type="component" value="Unassembled WGS sequence"/>
</dbReference>
<evidence type="ECO:0000256" key="5">
    <source>
        <dbReference type="ARBA" id="ARBA00022989"/>
    </source>
</evidence>
<dbReference type="GO" id="GO:0005886">
    <property type="term" value="C:plasma membrane"/>
    <property type="evidence" value="ECO:0007669"/>
    <property type="project" value="UniProtKB-SubCell"/>
</dbReference>
<dbReference type="PATRIC" id="fig|1408103.3.peg.5264"/>
<evidence type="ECO:0000256" key="2">
    <source>
        <dbReference type="ARBA" id="ARBA00006448"/>
    </source>
</evidence>
<evidence type="ECO:0000313" key="9">
    <source>
        <dbReference type="EMBL" id="KKK33089.1"/>
    </source>
</evidence>
<comment type="similarity">
    <text evidence="2">Belongs to the UPF0702 family.</text>
</comment>
<dbReference type="AlphaFoldDB" id="A0A0M2SEC2"/>
<accession>A0A0M2SEC2</accession>
<dbReference type="PANTHER" id="PTHR34582">
    <property type="entry name" value="UPF0702 TRANSMEMBRANE PROTEIN YCAP"/>
    <property type="match status" value="1"/>
</dbReference>
<feature type="transmembrane region" description="Helical" evidence="7">
    <location>
        <begin position="33"/>
        <end position="52"/>
    </location>
</feature>
<feature type="transmembrane region" description="Helical" evidence="7">
    <location>
        <begin position="6"/>
        <end position="26"/>
    </location>
</feature>
<keyword evidence="4 7" id="KW-0812">Transmembrane</keyword>
<protein>
    <submittedName>
        <fullName evidence="9">Membrane protein</fullName>
    </submittedName>
</protein>
<gene>
    <name evidence="9" type="ORF">WQ57_24405</name>
</gene>
<evidence type="ECO:0000259" key="8">
    <source>
        <dbReference type="Pfam" id="PF04239"/>
    </source>
</evidence>
<dbReference type="Pfam" id="PF04239">
    <property type="entry name" value="DUF421"/>
    <property type="match status" value="1"/>
</dbReference>
<dbReference type="InterPro" id="IPR023090">
    <property type="entry name" value="UPF0702_alpha/beta_dom_sf"/>
</dbReference>
<organism evidence="9 10">
    <name type="scientific">Mesobacillus campisalis</name>
    <dbReference type="NCBI Taxonomy" id="1408103"/>
    <lineage>
        <taxon>Bacteria</taxon>
        <taxon>Bacillati</taxon>
        <taxon>Bacillota</taxon>
        <taxon>Bacilli</taxon>
        <taxon>Bacillales</taxon>
        <taxon>Bacillaceae</taxon>
        <taxon>Mesobacillus</taxon>
    </lineage>
</organism>
<dbReference type="EMBL" id="LAYY01000101">
    <property type="protein sequence ID" value="KKK33089.1"/>
    <property type="molecule type" value="Genomic_DNA"/>
</dbReference>
<evidence type="ECO:0000256" key="7">
    <source>
        <dbReference type="SAM" id="Phobius"/>
    </source>
</evidence>
<name>A0A0M2SEC2_9BACI</name>
<keyword evidence="5 7" id="KW-1133">Transmembrane helix</keyword>
<keyword evidence="10" id="KW-1185">Reference proteome</keyword>